<proteinExistence type="predicted"/>
<keyword evidence="2" id="KW-1185">Reference proteome</keyword>
<dbReference type="EMBL" id="JAOTPV010000037">
    <property type="protein sequence ID" value="KAJ4468145.1"/>
    <property type="molecule type" value="Genomic_DNA"/>
</dbReference>
<comment type="caution">
    <text evidence="1">The sequence shown here is derived from an EMBL/GenBank/DDBJ whole genome shotgun (WGS) entry which is preliminary data.</text>
</comment>
<dbReference type="Proteomes" id="UP001150266">
    <property type="component" value="Unassembled WGS sequence"/>
</dbReference>
<reference evidence="1" key="1">
    <citation type="submission" date="2022-08" db="EMBL/GenBank/DDBJ databases">
        <title>A Global Phylogenomic Analysis of the Shiitake Genus Lentinula.</title>
        <authorList>
            <consortium name="DOE Joint Genome Institute"/>
            <person name="Sierra-Patev S."/>
            <person name="Min B."/>
            <person name="Naranjo-Ortiz M."/>
            <person name="Looney B."/>
            <person name="Konkel Z."/>
            <person name="Slot J.C."/>
            <person name="Sakamoto Y."/>
            <person name="Steenwyk J.L."/>
            <person name="Rokas A."/>
            <person name="Carro J."/>
            <person name="Camarero S."/>
            <person name="Ferreira P."/>
            <person name="Molpeceres G."/>
            <person name="Ruiz-Duenas F.J."/>
            <person name="Serrano A."/>
            <person name="Henrissat B."/>
            <person name="Drula E."/>
            <person name="Hughes K.W."/>
            <person name="Mata J.L."/>
            <person name="Ishikawa N.K."/>
            <person name="Vargas-Isla R."/>
            <person name="Ushijima S."/>
            <person name="Smith C.A."/>
            <person name="Ahrendt S."/>
            <person name="Andreopoulos W."/>
            <person name="He G."/>
            <person name="Labutti K."/>
            <person name="Lipzen A."/>
            <person name="Ng V."/>
            <person name="Riley R."/>
            <person name="Sandor L."/>
            <person name="Barry K."/>
            <person name="Martinez A.T."/>
            <person name="Xiao Y."/>
            <person name="Gibbons J.G."/>
            <person name="Terashima K."/>
            <person name="Grigoriev I.V."/>
            <person name="Hibbett D.S."/>
        </authorList>
    </citation>
    <scope>NUCLEOTIDE SEQUENCE</scope>
    <source>
        <strain evidence="1">JLM2183</strain>
    </source>
</reference>
<evidence type="ECO:0000313" key="2">
    <source>
        <dbReference type="Proteomes" id="UP001150266"/>
    </source>
</evidence>
<evidence type="ECO:0000313" key="1">
    <source>
        <dbReference type="EMBL" id="KAJ4468145.1"/>
    </source>
</evidence>
<protein>
    <submittedName>
        <fullName evidence="1">Uncharacterized protein</fullName>
    </submittedName>
</protein>
<dbReference type="AlphaFoldDB" id="A0A9W8ZVL9"/>
<organism evidence="1 2">
    <name type="scientific">Lentinula aciculospora</name>
    <dbReference type="NCBI Taxonomy" id="153920"/>
    <lineage>
        <taxon>Eukaryota</taxon>
        <taxon>Fungi</taxon>
        <taxon>Dikarya</taxon>
        <taxon>Basidiomycota</taxon>
        <taxon>Agaricomycotina</taxon>
        <taxon>Agaricomycetes</taxon>
        <taxon>Agaricomycetidae</taxon>
        <taxon>Agaricales</taxon>
        <taxon>Marasmiineae</taxon>
        <taxon>Omphalotaceae</taxon>
        <taxon>Lentinula</taxon>
    </lineage>
</organism>
<name>A0A9W8ZVL9_9AGAR</name>
<gene>
    <name evidence="1" type="ORF">J3R30DRAFT_3739871</name>
</gene>
<accession>A0A9W8ZVL9</accession>
<sequence>MRKDNEGFLGLGTLHEHKRIQLFDGYLAKLPNALPLVRGNEDTAYPGFINWGMSEDWWATGKSVDEVIHDELTNILAPAPDGTFEIKERGFYIHTLRCIFKDFVVLSRARGGTRRISSWLFKAIEAAKGVYEKYGKNVSLDKIDHEIGAK</sequence>